<keyword evidence="2" id="KW-1185">Reference proteome</keyword>
<organism evidence="1 2">
    <name type="scientific">Catenuloplanes atrovinosus</name>
    <dbReference type="NCBI Taxonomy" id="137266"/>
    <lineage>
        <taxon>Bacteria</taxon>
        <taxon>Bacillati</taxon>
        <taxon>Actinomycetota</taxon>
        <taxon>Actinomycetes</taxon>
        <taxon>Micromonosporales</taxon>
        <taxon>Micromonosporaceae</taxon>
        <taxon>Catenuloplanes</taxon>
    </lineage>
</organism>
<reference evidence="1" key="1">
    <citation type="submission" date="2023-07" db="EMBL/GenBank/DDBJ databases">
        <title>Sequencing the genomes of 1000 actinobacteria strains.</title>
        <authorList>
            <person name="Klenk H.-P."/>
        </authorList>
    </citation>
    <scope>NUCLEOTIDE SEQUENCE</scope>
    <source>
        <strain evidence="1">DSM 44707</strain>
    </source>
</reference>
<name>A0AAE4C896_9ACTN</name>
<gene>
    <name evidence="1" type="ORF">J2S41_001200</name>
</gene>
<comment type="caution">
    <text evidence="1">The sequence shown here is derived from an EMBL/GenBank/DDBJ whole genome shotgun (WGS) entry which is preliminary data.</text>
</comment>
<accession>A0AAE4C896</accession>
<sequence>MGAETAVTATPTSGPYQRVIVFDESEAEPIVADVVVFDDAEVAPIVGGIRPSPYDAVVAFSDAEGLTIGAAPDAAALARQMDRATSDPVVVTTGPEDRPDWWPGATNGISFELHDAWQLPPPDGVRAELPLPQTQVLSWLQHHRSEIRGAAREFRVDPRAIAGAIAWEALQNARTVSLRSVGPGKVHVDADVVTQTEQTGLLPVRTSAQRRELLRRPGQAIRYIAAIMSAKAAIAEAFGYSMRDRPDLLTNEYVARSLTEWTDHLTERPAGDLVAAEDMALWTRAHLRYLERGVGTR</sequence>
<dbReference type="EMBL" id="JAVDYB010000001">
    <property type="protein sequence ID" value="MDR7274422.1"/>
    <property type="molecule type" value="Genomic_DNA"/>
</dbReference>
<dbReference type="RefSeq" id="WP_310364118.1">
    <property type="nucleotide sequence ID" value="NZ_JAVDYB010000001.1"/>
</dbReference>
<proteinExistence type="predicted"/>
<evidence type="ECO:0000313" key="2">
    <source>
        <dbReference type="Proteomes" id="UP001183643"/>
    </source>
</evidence>
<protein>
    <submittedName>
        <fullName evidence="1">Uncharacterized protein</fullName>
    </submittedName>
</protein>
<dbReference type="Proteomes" id="UP001183643">
    <property type="component" value="Unassembled WGS sequence"/>
</dbReference>
<dbReference type="AlphaFoldDB" id="A0AAE4C896"/>
<evidence type="ECO:0000313" key="1">
    <source>
        <dbReference type="EMBL" id="MDR7274422.1"/>
    </source>
</evidence>